<name>A0AAD5L923_PYTIN</name>
<protein>
    <recommendedName>
        <fullName evidence="1">EF-hand domain-containing protein</fullName>
    </recommendedName>
</protein>
<dbReference type="InterPro" id="IPR002048">
    <property type="entry name" value="EF_hand_dom"/>
</dbReference>
<reference evidence="2" key="1">
    <citation type="submission" date="2021-12" db="EMBL/GenBank/DDBJ databases">
        <title>Prjna785345.</title>
        <authorList>
            <person name="Rujirawat T."/>
            <person name="Krajaejun T."/>
        </authorList>
    </citation>
    <scope>NUCLEOTIDE SEQUENCE</scope>
    <source>
        <strain evidence="2">Pi057C3</strain>
    </source>
</reference>
<evidence type="ECO:0000313" key="2">
    <source>
        <dbReference type="EMBL" id="KAJ0390759.1"/>
    </source>
</evidence>
<dbReference type="EMBL" id="JAKCXM010001664">
    <property type="protein sequence ID" value="KAJ0390759.1"/>
    <property type="molecule type" value="Genomic_DNA"/>
</dbReference>
<keyword evidence="3" id="KW-1185">Reference proteome</keyword>
<dbReference type="Gene3D" id="1.10.238.10">
    <property type="entry name" value="EF-hand"/>
    <property type="match status" value="1"/>
</dbReference>
<sequence>MGTTHSHHHHGHHESEWKGPFSDEEYDCLVKSYTDVVAAKDGASPQERLQRFFSLPIAVEVPAEWQQGLAMLGASFVELCKHTQEQQGEPSASAALTLNDFVRGIAQCTRASSQAILRALFRLFASDKNGVYLSEDEVHTMLYACLVMANDRLAENEPKQLVQMTRKLADAALPVPLPVGSGTTTTRQLSIDDVMRWTGNQVPLLYSTFSSWVTKRCFGRLARLSYNPPELSHPSDILSL</sequence>
<evidence type="ECO:0000313" key="3">
    <source>
        <dbReference type="Proteomes" id="UP001209570"/>
    </source>
</evidence>
<feature type="domain" description="EF-hand" evidence="1">
    <location>
        <begin position="112"/>
        <end position="148"/>
    </location>
</feature>
<dbReference type="GO" id="GO:0005509">
    <property type="term" value="F:calcium ion binding"/>
    <property type="evidence" value="ECO:0007669"/>
    <property type="project" value="InterPro"/>
</dbReference>
<comment type="caution">
    <text evidence="2">The sequence shown here is derived from an EMBL/GenBank/DDBJ whole genome shotgun (WGS) entry which is preliminary data.</text>
</comment>
<organism evidence="2 3">
    <name type="scientific">Pythium insidiosum</name>
    <name type="common">Pythiosis disease agent</name>
    <dbReference type="NCBI Taxonomy" id="114742"/>
    <lineage>
        <taxon>Eukaryota</taxon>
        <taxon>Sar</taxon>
        <taxon>Stramenopiles</taxon>
        <taxon>Oomycota</taxon>
        <taxon>Peronosporomycetes</taxon>
        <taxon>Pythiales</taxon>
        <taxon>Pythiaceae</taxon>
        <taxon>Pythium</taxon>
    </lineage>
</organism>
<dbReference type="Proteomes" id="UP001209570">
    <property type="component" value="Unassembled WGS sequence"/>
</dbReference>
<dbReference type="InterPro" id="IPR011992">
    <property type="entry name" value="EF-hand-dom_pair"/>
</dbReference>
<dbReference type="AlphaFoldDB" id="A0AAD5L923"/>
<proteinExistence type="predicted"/>
<gene>
    <name evidence="2" type="ORF">P43SY_011050</name>
</gene>
<evidence type="ECO:0000259" key="1">
    <source>
        <dbReference type="PROSITE" id="PS50222"/>
    </source>
</evidence>
<dbReference type="SUPFAM" id="SSF47473">
    <property type="entry name" value="EF-hand"/>
    <property type="match status" value="1"/>
</dbReference>
<accession>A0AAD5L923</accession>
<dbReference type="PROSITE" id="PS50222">
    <property type="entry name" value="EF_HAND_2"/>
    <property type="match status" value="1"/>
</dbReference>